<keyword evidence="1" id="KW-0805">Transcription regulation</keyword>
<dbReference type="EMBL" id="CAJOBG010015900">
    <property type="protein sequence ID" value="CAF4305627.1"/>
    <property type="molecule type" value="Genomic_DNA"/>
</dbReference>
<gene>
    <name evidence="4" type="ORF">OVN521_LOCUS31469</name>
</gene>
<organism evidence="4 5">
    <name type="scientific">Rotaria magnacalcarata</name>
    <dbReference type="NCBI Taxonomy" id="392030"/>
    <lineage>
        <taxon>Eukaryota</taxon>
        <taxon>Metazoa</taxon>
        <taxon>Spiralia</taxon>
        <taxon>Gnathifera</taxon>
        <taxon>Rotifera</taxon>
        <taxon>Eurotatoria</taxon>
        <taxon>Bdelloidea</taxon>
        <taxon>Philodinida</taxon>
        <taxon>Philodinidae</taxon>
        <taxon>Rotaria</taxon>
    </lineage>
</organism>
<evidence type="ECO:0000313" key="5">
    <source>
        <dbReference type="Proteomes" id="UP000663866"/>
    </source>
</evidence>
<sequence length="31" mass="3786">MQVLYRHLRCHHPNEPNMFLDILQLIPSIQE</sequence>
<dbReference type="Gene3D" id="1.10.565.10">
    <property type="entry name" value="Retinoid X Receptor"/>
    <property type="match status" value="1"/>
</dbReference>
<keyword evidence="5" id="KW-1185">Reference proteome</keyword>
<evidence type="ECO:0000256" key="1">
    <source>
        <dbReference type="ARBA" id="ARBA00023015"/>
    </source>
</evidence>
<dbReference type="Proteomes" id="UP000663866">
    <property type="component" value="Unassembled WGS sequence"/>
</dbReference>
<evidence type="ECO:0000256" key="2">
    <source>
        <dbReference type="ARBA" id="ARBA00023163"/>
    </source>
</evidence>
<evidence type="ECO:0000256" key="3">
    <source>
        <dbReference type="ARBA" id="ARBA00023170"/>
    </source>
</evidence>
<evidence type="ECO:0000313" key="4">
    <source>
        <dbReference type="EMBL" id="CAF4305627.1"/>
    </source>
</evidence>
<keyword evidence="2" id="KW-0804">Transcription</keyword>
<dbReference type="SUPFAM" id="SSF48508">
    <property type="entry name" value="Nuclear receptor ligand-binding domain"/>
    <property type="match status" value="1"/>
</dbReference>
<comment type="caution">
    <text evidence="4">The sequence shown here is derived from an EMBL/GenBank/DDBJ whole genome shotgun (WGS) entry which is preliminary data.</text>
</comment>
<proteinExistence type="predicted"/>
<reference evidence="4" key="1">
    <citation type="submission" date="2021-02" db="EMBL/GenBank/DDBJ databases">
        <authorList>
            <person name="Nowell W R."/>
        </authorList>
    </citation>
    <scope>NUCLEOTIDE SEQUENCE</scope>
</reference>
<dbReference type="InterPro" id="IPR035500">
    <property type="entry name" value="NHR-like_dom_sf"/>
</dbReference>
<accession>A0A820I276</accession>
<name>A0A820I276_9BILA</name>
<dbReference type="AlphaFoldDB" id="A0A820I276"/>
<feature type="non-terminal residue" evidence="4">
    <location>
        <position position="1"/>
    </location>
</feature>
<keyword evidence="3" id="KW-0675">Receptor</keyword>
<protein>
    <submittedName>
        <fullName evidence="4">Uncharacterized protein</fullName>
    </submittedName>
</protein>